<proteinExistence type="predicted"/>
<name>A0A8C7ARM4_NEOVI</name>
<feature type="coiled-coil region" evidence="1">
    <location>
        <begin position="42"/>
        <end position="73"/>
    </location>
</feature>
<keyword evidence="3" id="KW-1185">Reference proteome</keyword>
<evidence type="ECO:0000313" key="2">
    <source>
        <dbReference type="Ensembl" id="ENSNVIP00000009603.1"/>
    </source>
</evidence>
<dbReference type="Ensembl" id="ENSNVIT00000011220.1">
    <property type="protein sequence ID" value="ENSNVIP00000009603.1"/>
    <property type="gene ID" value="ENSNVIG00000007569.1"/>
</dbReference>
<dbReference type="Proteomes" id="UP000694425">
    <property type="component" value="Unplaced"/>
</dbReference>
<evidence type="ECO:0000313" key="3">
    <source>
        <dbReference type="Proteomes" id="UP000694425"/>
    </source>
</evidence>
<protein>
    <submittedName>
        <fullName evidence="2">Uncharacterized protein</fullName>
    </submittedName>
</protein>
<organism evidence="2 3">
    <name type="scientific">Neovison vison</name>
    <name type="common">American mink</name>
    <name type="synonym">Mustela vison</name>
    <dbReference type="NCBI Taxonomy" id="452646"/>
    <lineage>
        <taxon>Eukaryota</taxon>
        <taxon>Metazoa</taxon>
        <taxon>Chordata</taxon>
        <taxon>Craniata</taxon>
        <taxon>Vertebrata</taxon>
        <taxon>Euteleostomi</taxon>
        <taxon>Mammalia</taxon>
        <taxon>Eutheria</taxon>
        <taxon>Laurasiatheria</taxon>
        <taxon>Carnivora</taxon>
        <taxon>Caniformia</taxon>
        <taxon>Musteloidea</taxon>
        <taxon>Mustelidae</taxon>
        <taxon>Mustelinae</taxon>
        <taxon>Neogale</taxon>
    </lineage>
</organism>
<evidence type="ECO:0000256" key="1">
    <source>
        <dbReference type="SAM" id="Coils"/>
    </source>
</evidence>
<dbReference type="InterPro" id="IPR032771">
    <property type="entry name" value="DUF4527"/>
</dbReference>
<dbReference type="GeneTree" id="ENSGT00390000003220"/>
<reference evidence="2" key="2">
    <citation type="submission" date="2025-09" db="UniProtKB">
        <authorList>
            <consortium name="Ensembl"/>
        </authorList>
    </citation>
    <scope>IDENTIFICATION</scope>
</reference>
<keyword evidence="1" id="KW-0175">Coiled coil</keyword>
<dbReference type="PANTHER" id="PTHR36866:SF1">
    <property type="entry name" value="GENE 1043-RELATED"/>
    <property type="match status" value="1"/>
</dbReference>
<dbReference type="PANTHER" id="PTHR36866">
    <property type="entry name" value="CHROMOSOME 4 OPEN READING FRAME 50"/>
    <property type="match status" value="1"/>
</dbReference>
<sequence length="279" mass="30867">QLRDPEADPPTEDLRVRVGQLQHRVLTLQCQLRDQTSAHRQLQEALGEAASLRDQLQGQLDELQKKQHEANFAVAPLKAKLASLVQKCRERNHLITHLLRELRRHGLEDQLLSEMAQSMVDDVALAEYAATFPASGLPETSHQPDVEPEKAAAVRAQKYHLNPKMDSVLIQRPLHSESWPVPKAEWPAQTARLHSLKLPLPSGWTPAPGVCPAADPAEPALPSQCLKEEGGPSCPVPQAEGLPPHSELLSPARILAFHKELRQSICSNSQVHKSPLELI</sequence>
<accession>A0A8C7ARM4</accession>
<reference evidence="2" key="1">
    <citation type="submission" date="2025-08" db="UniProtKB">
        <authorList>
            <consortium name="Ensembl"/>
        </authorList>
    </citation>
    <scope>IDENTIFICATION</scope>
</reference>
<dbReference type="AlphaFoldDB" id="A0A8C7ARM4"/>
<dbReference type="Pfam" id="PF15030">
    <property type="entry name" value="DUF4527"/>
    <property type="match status" value="1"/>
</dbReference>